<dbReference type="EMBL" id="PCSU01000065">
    <property type="protein sequence ID" value="PIP56300.1"/>
    <property type="molecule type" value="Genomic_DNA"/>
</dbReference>
<name>A0A2H0BH24_UNCKA</name>
<dbReference type="GO" id="GO:0003723">
    <property type="term" value="F:RNA binding"/>
    <property type="evidence" value="ECO:0007669"/>
    <property type="project" value="UniProtKB-UniRule"/>
</dbReference>
<evidence type="ECO:0000259" key="7">
    <source>
        <dbReference type="Pfam" id="PF01029"/>
    </source>
</evidence>
<sequence length="173" mass="19387">MKKKTDPRHQARRRALQTLFSWSFHEDKAIQPLESHIFDDEDLSAPHSNDLYSVLIDNIPTVKTKLNGIIEESAPEWPINQIARVDASILRIAIYELIYYPATPTKVAIDEAVELAKEFGGANSSKFVNGVLGTVVKKYVPEVPVIEKTEKSDVVSDNNDIIEATKLDTLNNV</sequence>
<gene>
    <name evidence="6 8" type="primary">nusB</name>
    <name evidence="8" type="ORF">COX05_03775</name>
</gene>
<protein>
    <recommendedName>
        <fullName evidence="6">Transcription antitermination protein NusB</fullName>
    </recommendedName>
    <alternativeName>
        <fullName evidence="6">Antitermination factor NusB</fullName>
    </alternativeName>
</protein>
<comment type="function">
    <text evidence="6">Involved in transcription antitermination. Required for transcription of ribosomal RNA (rRNA) genes. Binds specifically to the boxA antiterminator sequence of the ribosomal RNA (rrn) operons.</text>
</comment>
<dbReference type="NCBIfam" id="TIGR01951">
    <property type="entry name" value="nusB"/>
    <property type="match status" value="1"/>
</dbReference>
<dbReference type="Pfam" id="PF01029">
    <property type="entry name" value="NusB"/>
    <property type="match status" value="1"/>
</dbReference>
<dbReference type="GO" id="GO:0031564">
    <property type="term" value="P:transcription antitermination"/>
    <property type="evidence" value="ECO:0007669"/>
    <property type="project" value="UniProtKB-KW"/>
</dbReference>
<evidence type="ECO:0000256" key="4">
    <source>
        <dbReference type="ARBA" id="ARBA00023015"/>
    </source>
</evidence>
<dbReference type="GO" id="GO:0006353">
    <property type="term" value="P:DNA-templated transcription termination"/>
    <property type="evidence" value="ECO:0007669"/>
    <property type="project" value="UniProtKB-UniRule"/>
</dbReference>
<evidence type="ECO:0000313" key="8">
    <source>
        <dbReference type="EMBL" id="PIP56300.1"/>
    </source>
</evidence>
<evidence type="ECO:0000256" key="5">
    <source>
        <dbReference type="ARBA" id="ARBA00023163"/>
    </source>
</evidence>
<keyword evidence="3 6" id="KW-0694">RNA-binding</keyword>
<evidence type="ECO:0000256" key="1">
    <source>
        <dbReference type="ARBA" id="ARBA00005952"/>
    </source>
</evidence>
<evidence type="ECO:0000256" key="2">
    <source>
        <dbReference type="ARBA" id="ARBA00022814"/>
    </source>
</evidence>
<dbReference type="Gene3D" id="1.10.940.10">
    <property type="entry name" value="NusB-like"/>
    <property type="match status" value="1"/>
</dbReference>
<feature type="domain" description="NusB/RsmB/TIM44" evidence="7">
    <location>
        <begin position="9"/>
        <end position="137"/>
    </location>
</feature>
<reference evidence="8 9" key="1">
    <citation type="submission" date="2017-09" db="EMBL/GenBank/DDBJ databases">
        <title>Depth-based differentiation of microbial function through sediment-hosted aquifers and enrichment of novel symbionts in the deep terrestrial subsurface.</title>
        <authorList>
            <person name="Probst A.J."/>
            <person name="Ladd B."/>
            <person name="Jarett J.K."/>
            <person name="Geller-Mcgrath D.E."/>
            <person name="Sieber C.M."/>
            <person name="Emerson J.B."/>
            <person name="Anantharaman K."/>
            <person name="Thomas B.C."/>
            <person name="Malmstrom R."/>
            <person name="Stieglmeier M."/>
            <person name="Klingl A."/>
            <person name="Woyke T."/>
            <person name="Ryan C.M."/>
            <person name="Banfield J.F."/>
        </authorList>
    </citation>
    <scope>NUCLEOTIDE SEQUENCE [LARGE SCALE GENOMIC DNA]</scope>
    <source>
        <strain evidence="8">CG22_combo_CG10-13_8_21_14_all_39_12</strain>
    </source>
</reference>
<evidence type="ECO:0000256" key="3">
    <source>
        <dbReference type="ARBA" id="ARBA00022884"/>
    </source>
</evidence>
<dbReference type="InterPro" id="IPR011605">
    <property type="entry name" value="NusB_fam"/>
</dbReference>
<dbReference type="InterPro" id="IPR006027">
    <property type="entry name" value="NusB_RsmB_TIM44"/>
</dbReference>
<dbReference type="InterPro" id="IPR035926">
    <property type="entry name" value="NusB-like_sf"/>
</dbReference>
<keyword evidence="4 6" id="KW-0805">Transcription regulation</keyword>
<organism evidence="8 9">
    <name type="scientific">candidate division WWE3 bacterium CG22_combo_CG10-13_8_21_14_all_39_12</name>
    <dbReference type="NCBI Taxonomy" id="1975094"/>
    <lineage>
        <taxon>Bacteria</taxon>
        <taxon>Katanobacteria</taxon>
    </lineage>
</organism>
<comment type="similarity">
    <text evidence="1 6">Belongs to the NusB family.</text>
</comment>
<proteinExistence type="inferred from homology"/>
<dbReference type="GO" id="GO:0005829">
    <property type="term" value="C:cytosol"/>
    <property type="evidence" value="ECO:0007669"/>
    <property type="project" value="TreeGrafter"/>
</dbReference>
<dbReference type="PANTHER" id="PTHR11078:SF3">
    <property type="entry name" value="ANTITERMINATION NUSB DOMAIN-CONTAINING PROTEIN"/>
    <property type="match status" value="1"/>
</dbReference>
<dbReference type="SUPFAM" id="SSF48013">
    <property type="entry name" value="NusB-like"/>
    <property type="match status" value="1"/>
</dbReference>
<keyword evidence="2 6" id="KW-0889">Transcription antitermination</keyword>
<evidence type="ECO:0000313" key="9">
    <source>
        <dbReference type="Proteomes" id="UP000228495"/>
    </source>
</evidence>
<dbReference type="AlphaFoldDB" id="A0A2H0BH24"/>
<keyword evidence="5 6" id="KW-0804">Transcription</keyword>
<evidence type="ECO:0000256" key="6">
    <source>
        <dbReference type="HAMAP-Rule" id="MF_00073"/>
    </source>
</evidence>
<dbReference type="HAMAP" id="MF_00073">
    <property type="entry name" value="NusB"/>
    <property type="match status" value="1"/>
</dbReference>
<comment type="caution">
    <text evidence="8">The sequence shown here is derived from an EMBL/GenBank/DDBJ whole genome shotgun (WGS) entry which is preliminary data.</text>
</comment>
<accession>A0A2H0BH24</accession>
<dbReference type="PANTHER" id="PTHR11078">
    <property type="entry name" value="N UTILIZATION SUBSTANCE PROTEIN B-RELATED"/>
    <property type="match status" value="1"/>
</dbReference>
<dbReference type="Proteomes" id="UP000228495">
    <property type="component" value="Unassembled WGS sequence"/>
</dbReference>